<protein>
    <recommendedName>
        <fullName evidence="1">Sperm microtubule inner protein 1 C-terminal domain-containing protein</fullName>
    </recommendedName>
</protein>
<accession>C5LUB3</accession>
<organism evidence="3">
    <name type="scientific">Perkinsus marinus (strain ATCC 50983 / TXsc)</name>
    <dbReference type="NCBI Taxonomy" id="423536"/>
    <lineage>
        <taxon>Eukaryota</taxon>
        <taxon>Sar</taxon>
        <taxon>Alveolata</taxon>
        <taxon>Perkinsozoa</taxon>
        <taxon>Perkinsea</taxon>
        <taxon>Perkinsida</taxon>
        <taxon>Perkinsidae</taxon>
        <taxon>Perkinsus</taxon>
    </lineage>
</organism>
<dbReference type="OrthoDB" id="444747at2759"/>
<dbReference type="Proteomes" id="UP000007800">
    <property type="component" value="Unassembled WGS sequence"/>
</dbReference>
<feature type="domain" description="Sperm microtubule inner protein 1 C-terminal" evidence="1">
    <location>
        <begin position="141"/>
        <end position="228"/>
    </location>
</feature>
<sequence>MNRKNSGSFFNRLSAVMSAGTTTNEMKAWREIFEKERGQQRKWIQNAFEEYKKSGKRLKPRYKFDGRGSTIWIGLNADPCKAKYLAKFDLGTSDEADPTEPFPAPKSSAVRFLEQRFALSPSPYCEFSTKKIPRGELLAREPSDAVGEELLVHGVSSEEEGKRAYLDFRRRTTGPQQRCNGVPVTTAMEVGWTVPAEGEAQTRKRTLSAGASEGNARGLMKATFYRPKIAGHGVHRREDAGALAYS</sequence>
<gene>
    <name evidence="2" type="ORF">Pmar_PMAR010909</name>
</gene>
<evidence type="ECO:0000313" key="2">
    <source>
        <dbReference type="EMBL" id="EEQ99646.1"/>
    </source>
</evidence>
<dbReference type="GeneID" id="9051487"/>
<evidence type="ECO:0000313" key="3">
    <source>
        <dbReference type="Proteomes" id="UP000007800"/>
    </source>
</evidence>
<evidence type="ECO:0000259" key="1">
    <source>
        <dbReference type="Pfam" id="PF22589"/>
    </source>
</evidence>
<dbReference type="RefSeq" id="XP_002766929.1">
    <property type="nucleotide sequence ID" value="XM_002766883.1"/>
</dbReference>
<reference evidence="2 3" key="1">
    <citation type="submission" date="2008-07" db="EMBL/GenBank/DDBJ databases">
        <authorList>
            <person name="El-Sayed N."/>
            <person name="Caler E."/>
            <person name="Inman J."/>
            <person name="Amedeo P."/>
            <person name="Hass B."/>
            <person name="Wortman J."/>
        </authorList>
    </citation>
    <scope>NUCLEOTIDE SEQUENCE [LARGE SCALE GENOMIC DNA]</scope>
    <source>
        <strain evidence="3">ATCC 50983 / TXsc</strain>
    </source>
</reference>
<dbReference type="Pfam" id="PF22589">
    <property type="entry name" value="SPMIP1"/>
    <property type="match status" value="1"/>
</dbReference>
<keyword evidence="3" id="KW-1185">Reference proteome</keyword>
<dbReference type="InParanoid" id="C5LUB3"/>
<proteinExistence type="predicted"/>
<dbReference type="EMBL" id="GG685476">
    <property type="protein sequence ID" value="EEQ99646.1"/>
    <property type="molecule type" value="Genomic_DNA"/>
</dbReference>
<dbReference type="InterPro" id="IPR054323">
    <property type="entry name" value="SPMIP1_C"/>
</dbReference>
<name>C5LUB3_PERM5</name>
<dbReference type="AlphaFoldDB" id="C5LUB3"/>